<feature type="domain" description="Type 2A encapsulin shell protein SrpI-like" evidence="1">
    <location>
        <begin position="59"/>
        <end position="301"/>
    </location>
</feature>
<sequence>MTSAQNESQALGDLAARQLANATKTVPQLATITPRWLLHLLNWVPVEAGIYRVNRVVNPGQVAIAAEQGAGSTEPLPQTFVDYETSPREYTLRSISTLLDVHTRVSDLYSSPHDQVAQQLRLTIETIKERQEFELVNNPEYGLLAQVTPEQTISTLTGPPTPDDLDSLITKVWKTPGFFLTHPLGVAAFGREATRRGVPPVVVNLFGAQFITWRGIPIVPSDKVPVEDSKTKILLVRTGEERQGVVGLFQPGLVGEQAPGLSVRFTGINRSAIASYLVTLYNSLAVLTDDALAVLDDVSVDRFHEYK</sequence>
<dbReference type="InterPro" id="IPR045641">
    <property type="entry name" value="SrpI-like"/>
</dbReference>
<evidence type="ECO:0000313" key="2">
    <source>
        <dbReference type="EMBL" id="QZA07464.1"/>
    </source>
</evidence>
<dbReference type="RefSeq" id="WP_220694953.1">
    <property type="nucleotide sequence ID" value="NZ_CP080997.1"/>
</dbReference>
<gene>
    <name evidence="2" type="ORF">K3U94_21445</name>
</gene>
<evidence type="ECO:0000313" key="3">
    <source>
        <dbReference type="Proteomes" id="UP000825008"/>
    </source>
</evidence>
<dbReference type="Proteomes" id="UP000825008">
    <property type="component" value="Chromosome"/>
</dbReference>
<dbReference type="KEGG" id="mher:K3U94_21445"/>
<protein>
    <recommendedName>
        <fullName evidence="1">Type 2A encapsulin shell protein SrpI-like domain-containing protein</fullName>
    </recommendedName>
</protein>
<dbReference type="SUPFAM" id="SSF56563">
    <property type="entry name" value="Major capsid protein gp5"/>
    <property type="match status" value="1"/>
</dbReference>
<name>A0A9X7WHA5_9MYCO</name>
<dbReference type="NCBIfam" id="NF041162">
    <property type="entry name" value="encap_f2a"/>
    <property type="match status" value="1"/>
</dbReference>
<dbReference type="InterPro" id="IPR049822">
    <property type="entry name" value="Encap_f2a"/>
</dbReference>
<reference evidence="2" key="1">
    <citation type="submission" date="2021-08" db="EMBL/GenBank/DDBJ databases">
        <title>Whole genome sequencing of non-tuberculosis mycobacteria type-strains.</title>
        <authorList>
            <person name="Igarashi Y."/>
            <person name="Osugi A."/>
            <person name="Mitarai S."/>
        </authorList>
    </citation>
    <scope>NUCLEOTIDE SEQUENCE</scope>
    <source>
        <strain evidence="2">JCM 30995</strain>
    </source>
</reference>
<proteinExistence type="predicted"/>
<dbReference type="AlphaFoldDB" id="A0A9X7WHA5"/>
<accession>A0A9X7WHA5</accession>
<organism evidence="2 3">
    <name type="scientific">Mycolicibacter heraklionensis</name>
    <dbReference type="NCBI Taxonomy" id="512402"/>
    <lineage>
        <taxon>Bacteria</taxon>
        <taxon>Bacillati</taxon>
        <taxon>Actinomycetota</taxon>
        <taxon>Actinomycetes</taxon>
        <taxon>Mycobacteriales</taxon>
        <taxon>Mycobacteriaceae</taxon>
        <taxon>Mycolicibacter</taxon>
    </lineage>
</organism>
<evidence type="ECO:0000259" key="1">
    <source>
        <dbReference type="Pfam" id="PF19307"/>
    </source>
</evidence>
<dbReference type="Pfam" id="PF19307">
    <property type="entry name" value="SrpI-like"/>
    <property type="match status" value="1"/>
</dbReference>
<dbReference type="EMBL" id="CP080997">
    <property type="protein sequence ID" value="QZA07464.1"/>
    <property type="molecule type" value="Genomic_DNA"/>
</dbReference>